<proteinExistence type="predicted"/>
<dbReference type="Proteomes" id="UP001172457">
    <property type="component" value="Chromosome 1"/>
</dbReference>
<sequence length="312" mass="35494">MRCFYLSSGLKINLNKSSLMGVCVDSSEIEFFSNKFHCKAGSLPFTYLGLPIGCSMNRCESWEPVLNKFLSKLSNWKASNLSSGGRLVLISVTLKCLVTLDAQSLPGETSDKVAWALERSGQFTVASMRKAYDDFYLKKSSRSNLMWTNRVPSKVSIHAWRTGHCRLPTKCNLQKRGINLLSLDCSLCGGEEETEDHLFVRCPVARSVLNDIGRWWGVNASSVNHLRDLFQWGQVLNFKGDTLKAFLAVIYTYLWLLWKMRNGKIFSSSDRGKDLFVNSQVQAYSFFWIKTRSRCSLANRWLQWCCSPSSCF</sequence>
<evidence type="ECO:0000313" key="2">
    <source>
        <dbReference type="EMBL" id="KAJ9564081.1"/>
    </source>
</evidence>
<protein>
    <recommendedName>
        <fullName evidence="1">Reverse transcriptase zinc-binding domain-containing protein</fullName>
    </recommendedName>
</protein>
<evidence type="ECO:0000259" key="1">
    <source>
        <dbReference type="Pfam" id="PF13966"/>
    </source>
</evidence>
<accession>A0AA38WUB6</accession>
<dbReference type="Pfam" id="PF13966">
    <property type="entry name" value="zf-RVT"/>
    <property type="match status" value="1"/>
</dbReference>
<dbReference type="PANTHER" id="PTHR33116">
    <property type="entry name" value="REVERSE TRANSCRIPTASE ZINC-BINDING DOMAIN-CONTAINING PROTEIN-RELATED-RELATED"/>
    <property type="match status" value="1"/>
</dbReference>
<evidence type="ECO:0000313" key="3">
    <source>
        <dbReference type="Proteomes" id="UP001172457"/>
    </source>
</evidence>
<feature type="domain" description="Reverse transcriptase zinc-binding" evidence="1">
    <location>
        <begin position="128"/>
        <end position="207"/>
    </location>
</feature>
<reference evidence="2" key="1">
    <citation type="submission" date="2023-03" db="EMBL/GenBank/DDBJ databases">
        <title>Chromosome-scale reference genome and RAD-based genetic map of yellow starthistle (Centaurea solstitialis) reveal putative structural variation and QTLs associated with invader traits.</title>
        <authorList>
            <person name="Reatini B."/>
            <person name="Cang F.A."/>
            <person name="Jiang Q."/>
            <person name="Mckibben M.T.W."/>
            <person name="Barker M.S."/>
            <person name="Rieseberg L.H."/>
            <person name="Dlugosch K.M."/>
        </authorList>
    </citation>
    <scope>NUCLEOTIDE SEQUENCE</scope>
    <source>
        <strain evidence="2">CAN-66</strain>
        <tissue evidence="2">Leaf</tissue>
    </source>
</reference>
<organism evidence="2 3">
    <name type="scientific">Centaurea solstitialis</name>
    <name type="common">yellow star-thistle</name>
    <dbReference type="NCBI Taxonomy" id="347529"/>
    <lineage>
        <taxon>Eukaryota</taxon>
        <taxon>Viridiplantae</taxon>
        <taxon>Streptophyta</taxon>
        <taxon>Embryophyta</taxon>
        <taxon>Tracheophyta</taxon>
        <taxon>Spermatophyta</taxon>
        <taxon>Magnoliopsida</taxon>
        <taxon>eudicotyledons</taxon>
        <taxon>Gunneridae</taxon>
        <taxon>Pentapetalae</taxon>
        <taxon>asterids</taxon>
        <taxon>campanulids</taxon>
        <taxon>Asterales</taxon>
        <taxon>Asteraceae</taxon>
        <taxon>Carduoideae</taxon>
        <taxon>Cardueae</taxon>
        <taxon>Centaureinae</taxon>
        <taxon>Centaurea</taxon>
    </lineage>
</organism>
<dbReference type="AlphaFoldDB" id="A0AA38WUB6"/>
<comment type="caution">
    <text evidence="2">The sequence shown here is derived from an EMBL/GenBank/DDBJ whole genome shotgun (WGS) entry which is preliminary data.</text>
</comment>
<gene>
    <name evidence="2" type="ORF">OSB04_000047</name>
</gene>
<keyword evidence="3" id="KW-1185">Reference proteome</keyword>
<name>A0AA38WUB6_9ASTR</name>
<dbReference type="InterPro" id="IPR026960">
    <property type="entry name" value="RVT-Znf"/>
</dbReference>
<dbReference type="EMBL" id="JARYMX010000001">
    <property type="protein sequence ID" value="KAJ9564081.1"/>
    <property type="molecule type" value="Genomic_DNA"/>
</dbReference>
<dbReference type="PANTHER" id="PTHR33116:SF79">
    <property type="entry name" value="REVERSE TRANSCRIPTASE DOMAIN, ZINC FINGER, CCHC-TYPE-RELATED"/>
    <property type="match status" value="1"/>
</dbReference>